<proteinExistence type="inferred from homology"/>
<protein>
    <submittedName>
        <fullName evidence="6">HTH-type transcriptional regulator YhaJ</fullName>
    </submittedName>
</protein>
<dbReference type="RefSeq" id="WP_211946707.1">
    <property type="nucleotide sequence ID" value="NZ_CAJPUY010000005.1"/>
</dbReference>
<accession>A0A916IS84</accession>
<dbReference type="SUPFAM" id="SSF53850">
    <property type="entry name" value="Periplasmic binding protein-like II"/>
    <property type="match status" value="1"/>
</dbReference>
<dbReference type="PANTHER" id="PTHR30126:SF4">
    <property type="entry name" value="LYSR FAMILY TRANSCRIPTIONAL REGULATOR"/>
    <property type="match status" value="1"/>
</dbReference>
<comment type="caution">
    <text evidence="6">The sequence shown here is derived from an EMBL/GenBank/DDBJ whole genome shotgun (WGS) entry which is preliminary data.</text>
</comment>
<evidence type="ECO:0000313" key="7">
    <source>
        <dbReference type="Proteomes" id="UP000672934"/>
    </source>
</evidence>
<reference evidence="6" key="1">
    <citation type="submission" date="2021-03" db="EMBL/GenBank/DDBJ databases">
        <authorList>
            <person name="Peeters C."/>
        </authorList>
    </citation>
    <scope>NUCLEOTIDE SEQUENCE</scope>
    <source>
        <strain evidence="6">LMG 31506</strain>
    </source>
</reference>
<comment type="similarity">
    <text evidence="1">Belongs to the LysR transcriptional regulatory family.</text>
</comment>
<organism evidence="6 7">
    <name type="scientific">Cupriavidus yeoncheonensis</name>
    <dbReference type="NCBI Taxonomy" id="1462994"/>
    <lineage>
        <taxon>Bacteria</taxon>
        <taxon>Pseudomonadati</taxon>
        <taxon>Pseudomonadota</taxon>
        <taxon>Betaproteobacteria</taxon>
        <taxon>Burkholderiales</taxon>
        <taxon>Burkholderiaceae</taxon>
        <taxon>Cupriavidus</taxon>
    </lineage>
</organism>
<evidence type="ECO:0000256" key="1">
    <source>
        <dbReference type="ARBA" id="ARBA00009437"/>
    </source>
</evidence>
<dbReference type="EMBL" id="CAJPUY010000005">
    <property type="protein sequence ID" value="CAG2136830.1"/>
    <property type="molecule type" value="Genomic_DNA"/>
</dbReference>
<dbReference type="Pfam" id="PF00126">
    <property type="entry name" value="HTH_1"/>
    <property type="match status" value="1"/>
</dbReference>
<dbReference type="InterPro" id="IPR036390">
    <property type="entry name" value="WH_DNA-bd_sf"/>
</dbReference>
<dbReference type="AlphaFoldDB" id="A0A916IS84"/>
<dbReference type="Proteomes" id="UP000672934">
    <property type="component" value="Unassembled WGS sequence"/>
</dbReference>
<dbReference type="SUPFAM" id="SSF46785">
    <property type="entry name" value="Winged helix' DNA-binding domain"/>
    <property type="match status" value="1"/>
</dbReference>
<keyword evidence="3" id="KW-0238">DNA-binding</keyword>
<dbReference type="PANTHER" id="PTHR30126">
    <property type="entry name" value="HTH-TYPE TRANSCRIPTIONAL REGULATOR"/>
    <property type="match status" value="1"/>
</dbReference>
<dbReference type="GO" id="GO:0003700">
    <property type="term" value="F:DNA-binding transcription factor activity"/>
    <property type="evidence" value="ECO:0007669"/>
    <property type="project" value="InterPro"/>
</dbReference>
<keyword evidence="7" id="KW-1185">Reference proteome</keyword>
<dbReference type="Gene3D" id="1.10.10.10">
    <property type="entry name" value="Winged helix-like DNA-binding domain superfamily/Winged helix DNA-binding domain"/>
    <property type="match status" value="1"/>
</dbReference>
<keyword evidence="2" id="KW-0805">Transcription regulation</keyword>
<dbReference type="InterPro" id="IPR000847">
    <property type="entry name" value="LysR_HTH_N"/>
</dbReference>
<dbReference type="InterPro" id="IPR005119">
    <property type="entry name" value="LysR_subst-bd"/>
</dbReference>
<dbReference type="PROSITE" id="PS50931">
    <property type="entry name" value="HTH_LYSR"/>
    <property type="match status" value="1"/>
</dbReference>
<gene>
    <name evidence="6" type="primary">yhaJ_1</name>
    <name evidence="6" type="ORF">LMG31506_01730</name>
</gene>
<name>A0A916IS84_9BURK</name>
<evidence type="ECO:0000256" key="2">
    <source>
        <dbReference type="ARBA" id="ARBA00023015"/>
    </source>
</evidence>
<keyword evidence="4" id="KW-0804">Transcription</keyword>
<feature type="domain" description="HTH lysR-type" evidence="5">
    <location>
        <begin position="3"/>
        <end position="60"/>
    </location>
</feature>
<evidence type="ECO:0000313" key="6">
    <source>
        <dbReference type="EMBL" id="CAG2136830.1"/>
    </source>
</evidence>
<dbReference type="InterPro" id="IPR036388">
    <property type="entry name" value="WH-like_DNA-bd_sf"/>
</dbReference>
<evidence type="ECO:0000259" key="5">
    <source>
        <dbReference type="PROSITE" id="PS50931"/>
    </source>
</evidence>
<evidence type="ECO:0000256" key="4">
    <source>
        <dbReference type="ARBA" id="ARBA00023163"/>
    </source>
</evidence>
<dbReference type="GO" id="GO:0000976">
    <property type="term" value="F:transcription cis-regulatory region binding"/>
    <property type="evidence" value="ECO:0007669"/>
    <property type="project" value="TreeGrafter"/>
</dbReference>
<evidence type="ECO:0000256" key="3">
    <source>
        <dbReference type="ARBA" id="ARBA00023125"/>
    </source>
</evidence>
<dbReference type="Gene3D" id="3.40.190.290">
    <property type="match status" value="1"/>
</dbReference>
<sequence>MKITLDALQVVESIARCGTFGLAGKELHKAPSSLSYVVQKLESDLGVTVFDRSAHRVSLTTAGEVLLDEGRRLLRAANDLEERVRRAEAGWESELRIATDALVPFDAVLPFISAFQAENSYTRLLFSQEMLGNNWKALASNSVDLLIGAVGDPPAVQGLFSVPAGSVRTVFVVAPGHPLAAAEEPIDCAVLWQHQFVEVSLPQEGASEMVQPLVDGQKHISVPTLDAKLSVLLSGLACGYLPACAAQPYLDKGQLVARRLGEERSPLTLHIAWRSKDPGRAIGWWIERKDTLAETLRQHLGLQAPA</sequence>
<dbReference type="Pfam" id="PF03466">
    <property type="entry name" value="LysR_substrate"/>
    <property type="match status" value="1"/>
</dbReference>